<name>A3MUM6_PYRCJ</name>
<dbReference type="OrthoDB" id="57156at2157"/>
<dbReference type="KEGG" id="pcl:Pcal_0918"/>
<protein>
    <recommendedName>
        <fullName evidence="3">DUF2175 domain-containing protein</fullName>
    </recommendedName>
</protein>
<reference evidence="1" key="1">
    <citation type="submission" date="2007-02" db="EMBL/GenBank/DDBJ databases">
        <title>Complete sequence of Pyrobaculum calidifontis JCM 11548.</title>
        <authorList>
            <consortium name="US DOE Joint Genome Institute"/>
            <person name="Copeland A."/>
            <person name="Lucas S."/>
            <person name="Lapidus A."/>
            <person name="Barry K."/>
            <person name="Glavina del Rio T."/>
            <person name="Dalin E."/>
            <person name="Tice H."/>
            <person name="Pitluck S."/>
            <person name="Chain P."/>
            <person name="Malfatti S."/>
            <person name="Shin M."/>
            <person name="Vergez L."/>
            <person name="Schmutz J."/>
            <person name="Larimer F."/>
            <person name="Land M."/>
            <person name="Hauser L."/>
            <person name="Kyrpides N."/>
            <person name="Mikhailova N."/>
            <person name="Cozen A.E."/>
            <person name="Fitz-Gibbon S.T."/>
            <person name="House C.H."/>
            <person name="Saltikov C."/>
            <person name="Lowe T.M."/>
            <person name="Richardson P."/>
        </authorList>
    </citation>
    <scope>NUCLEOTIDE SEQUENCE [LARGE SCALE GENOMIC DNA]</scope>
    <source>
        <strain evidence="1">JCM 11548</strain>
    </source>
</reference>
<dbReference type="HOGENOM" id="CLU_2177981_0_0_2"/>
<dbReference type="EMBL" id="CP000561">
    <property type="protein sequence ID" value="ABO08343.1"/>
    <property type="molecule type" value="Genomic_DNA"/>
</dbReference>
<evidence type="ECO:0008006" key="3">
    <source>
        <dbReference type="Google" id="ProtNLM"/>
    </source>
</evidence>
<dbReference type="eggNOG" id="arCOG00317">
    <property type="taxonomic scope" value="Archaea"/>
</dbReference>
<organism evidence="1 2">
    <name type="scientific">Pyrobaculum calidifontis (strain DSM 21063 / JCM 11548 / VA1)</name>
    <dbReference type="NCBI Taxonomy" id="410359"/>
    <lineage>
        <taxon>Archaea</taxon>
        <taxon>Thermoproteota</taxon>
        <taxon>Thermoprotei</taxon>
        <taxon>Thermoproteales</taxon>
        <taxon>Thermoproteaceae</taxon>
        <taxon>Pyrobaculum</taxon>
    </lineage>
</organism>
<dbReference type="GeneID" id="4908430"/>
<dbReference type="STRING" id="410359.Pcal_0918"/>
<accession>A3MUM6</accession>
<dbReference type="Pfam" id="PF09943">
    <property type="entry name" value="DUF2175"/>
    <property type="match status" value="1"/>
</dbReference>
<dbReference type="AlphaFoldDB" id="A3MUM6"/>
<dbReference type="RefSeq" id="WP_011849601.1">
    <property type="nucleotide sequence ID" value="NC_009073.1"/>
</dbReference>
<dbReference type="InterPro" id="IPR018686">
    <property type="entry name" value="DUF2175"/>
</dbReference>
<evidence type="ECO:0000313" key="2">
    <source>
        <dbReference type="Proteomes" id="UP000001431"/>
    </source>
</evidence>
<sequence length="104" mass="11968">MQRKRWKCVVCGDDIIEGQLFTFYSKGPVHWECLEKELAQRLYKDADLAALLRLDHYIHEGIVLAKELEHLAQSEAAKSRIAEVRKQLEALAARLTNEITSKAF</sequence>
<dbReference type="Proteomes" id="UP000001431">
    <property type="component" value="Chromosome"/>
</dbReference>
<keyword evidence="2" id="KW-1185">Reference proteome</keyword>
<evidence type="ECO:0000313" key="1">
    <source>
        <dbReference type="EMBL" id="ABO08343.1"/>
    </source>
</evidence>
<proteinExistence type="predicted"/>
<gene>
    <name evidence="1" type="ordered locus">Pcal_0918</name>
</gene>